<feature type="region of interest" description="Disordered" evidence="1">
    <location>
        <begin position="1"/>
        <end position="42"/>
    </location>
</feature>
<protein>
    <submittedName>
        <fullName evidence="2">Uncharacterized protein</fullName>
    </submittedName>
</protein>
<evidence type="ECO:0000313" key="3">
    <source>
        <dbReference type="Proteomes" id="UP001054252"/>
    </source>
</evidence>
<evidence type="ECO:0000313" key="2">
    <source>
        <dbReference type="EMBL" id="GKV08439.1"/>
    </source>
</evidence>
<accession>A0AAV5J1F7</accession>
<dbReference type="EMBL" id="BPVZ01000029">
    <property type="protein sequence ID" value="GKV08439.1"/>
    <property type="molecule type" value="Genomic_DNA"/>
</dbReference>
<gene>
    <name evidence="2" type="ORF">SLEP1_g20066</name>
</gene>
<proteinExistence type="predicted"/>
<sequence>MLLGRNKRTHRRKRVVLRERSCSAQQHPAAQNPSHPPLLFTSRRRGQPHEIALHIGGKAAAQPTRRDANPIYKEDPEICFFTAQPCFFTAQPCFQTTAHHSANCNSPLFGFCCF</sequence>
<evidence type="ECO:0000256" key="1">
    <source>
        <dbReference type="SAM" id="MobiDB-lite"/>
    </source>
</evidence>
<dbReference type="AlphaFoldDB" id="A0AAV5J1F7"/>
<name>A0AAV5J1F7_9ROSI</name>
<organism evidence="2 3">
    <name type="scientific">Rubroshorea leprosula</name>
    <dbReference type="NCBI Taxonomy" id="152421"/>
    <lineage>
        <taxon>Eukaryota</taxon>
        <taxon>Viridiplantae</taxon>
        <taxon>Streptophyta</taxon>
        <taxon>Embryophyta</taxon>
        <taxon>Tracheophyta</taxon>
        <taxon>Spermatophyta</taxon>
        <taxon>Magnoliopsida</taxon>
        <taxon>eudicotyledons</taxon>
        <taxon>Gunneridae</taxon>
        <taxon>Pentapetalae</taxon>
        <taxon>rosids</taxon>
        <taxon>malvids</taxon>
        <taxon>Malvales</taxon>
        <taxon>Dipterocarpaceae</taxon>
        <taxon>Rubroshorea</taxon>
    </lineage>
</organism>
<comment type="caution">
    <text evidence="2">The sequence shown here is derived from an EMBL/GenBank/DDBJ whole genome shotgun (WGS) entry which is preliminary data.</text>
</comment>
<keyword evidence="3" id="KW-1185">Reference proteome</keyword>
<dbReference type="Proteomes" id="UP001054252">
    <property type="component" value="Unassembled WGS sequence"/>
</dbReference>
<feature type="compositionally biased region" description="Basic residues" evidence="1">
    <location>
        <begin position="1"/>
        <end position="15"/>
    </location>
</feature>
<reference evidence="2 3" key="1">
    <citation type="journal article" date="2021" name="Commun. Biol.">
        <title>The genome of Shorea leprosula (Dipterocarpaceae) highlights the ecological relevance of drought in aseasonal tropical rainforests.</title>
        <authorList>
            <person name="Ng K.K.S."/>
            <person name="Kobayashi M.J."/>
            <person name="Fawcett J.A."/>
            <person name="Hatakeyama M."/>
            <person name="Paape T."/>
            <person name="Ng C.H."/>
            <person name="Ang C.C."/>
            <person name="Tnah L.H."/>
            <person name="Lee C.T."/>
            <person name="Nishiyama T."/>
            <person name="Sese J."/>
            <person name="O'Brien M.J."/>
            <person name="Copetti D."/>
            <person name="Mohd Noor M.I."/>
            <person name="Ong R.C."/>
            <person name="Putra M."/>
            <person name="Sireger I.Z."/>
            <person name="Indrioko S."/>
            <person name="Kosugi Y."/>
            <person name="Izuno A."/>
            <person name="Isagi Y."/>
            <person name="Lee S.L."/>
            <person name="Shimizu K.K."/>
        </authorList>
    </citation>
    <scope>NUCLEOTIDE SEQUENCE [LARGE SCALE GENOMIC DNA]</scope>
    <source>
        <strain evidence="2">214</strain>
    </source>
</reference>
<feature type="compositionally biased region" description="Polar residues" evidence="1">
    <location>
        <begin position="22"/>
        <end position="33"/>
    </location>
</feature>